<dbReference type="Proteomes" id="UP001140206">
    <property type="component" value="Chromosome 3"/>
</dbReference>
<keyword evidence="4" id="KW-1185">Reference proteome</keyword>
<dbReference type="PANTHER" id="PTHR31900">
    <property type="entry name" value="F-BOX/RNI SUPERFAMILY PROTEIN-RELATED"/>
    <property type="match status" value="1"/>
</dbReference>
<reference evidence="3" key="1">
    <citation type="submission" date="2022-08" db="EMBL/GenBank/DDBJ databases">
        <authorList>
            <person name="Marques A."/>
        </authorList>
    </citation>
    <scope>NUCLEOTIDE SEQUENCE</scope>
    <source>
        <strain evidence="3">RhyPub2mFocal</strain>
        <tissue evidence="3">Leaves</tissue>
    </source>
</reference>
<feature type="domain" description="F-box/LRR-repeat protein 15/At3g58940/PEG3-like LRR" evidence="2">
    <location>
        <begin position="132"/>
        <end position="262"/>
    </location>
</feature>
<dbReference type="SUPFAM" id="SSF52047">
    <property type="entry name" value="RNI-like"/>
    <property type="match status" value="1"/>
</dbReference>
<evidence type="ECO:0000313" key="4">
    <source>
        <dbReference type="Proteomes" id="UP001140206"/>
    </source>
</evidence>
<dbReference type="InterPro" id="IPR032675">
    <property type="entry name" value="LRR_dom_sf"/>
</dbReference>
<comment type="caution">
    <text evidence="3">The sequence shown here is derived from an EMBL/GenBank/DDBJ whole genome shotgun (WGS) entry which is preliminary data.</text>
</comment>
<evidence type="ECO:0000256" key="1">
    <source>
        <dbReference type="SAM" id="MobiDB-lite"/>
    </source>
</evidence>
<dbReference type="SUPFAM" id="SSF81383">
    <property type="entry name" value="F-box domain"/>
    <property type="match status" value="1"/>
</dbReference>
<proteinExistence type="predicted"/>
<gene>
    <name evidence="3" type="ORF">LUZ62_055507</name>
</gene>
<feature type="region of interest" description="Disordered" evidence="1">
    <location>
        <begin position="1"/>
        <end position="25"/>
    </location>
</feature>
<dbReference type="InterPro" id="IPR050232">
    <property type="entry name" value="FBL13/AtMIF1-like"/>
</dbReference>
<dbReference type="InterPro" id="IPR055411">
    <property type="entry name" value="LRR_FXL15/At3g58940/PEG3-like"/>
</dbReference>
<accession>A0AAV8DTC9</accession>
<dbReference type="PANTHER" id="PTHR31900:SF27">
    <property type="entry name" value="FBD DOMAIN-CONTAINING PROTEIN"/>
    <property type="match status" value="1"/>
</dbReference>
<dbReference type="AlphaFoldDB" id="A0AAV8DTC9"/>
<name>A0AAV8DTC9_9POAL</name>
<evidence type="ECO:0000259" key="2">
    <source>
        <dbReference type="Pfam" id="PF24758"/>
    </source>
</evidence>
<dbReference type="InterPro" id="IPR036047">
    <property type="entry name" value="F-box-like_dom_sf"/>
</dbReference>
<dbReference type="Pfam" id="PF24758">
    <property type="entry name" value="LRR_At5g56370"/>
    <property type="match status" value="1"/>
</dbReference>
<sequence length="487" mass="55478">MASDHNRSAKTPTLATNHGEEEQQEHDLISSLPDAILHIILSKLEIRDTAVTTTVSKWWTPLFPTLPSLKIDAESFNPRYPDMPYDYDPYVESENQWVDALFSVLDARQAPGKKFEIGVEILDHCSDDFYKVFRCLCVSGIEELVIKSYDFEDLYRIPSPVFSSNTIVRIDFFNCNLVVPSKLTGLQGVKSLELVDVTVADDHLRRMISRCKAMEKLVICCCNKVKKIAIRAPSLSELVVSQTIPFAISLQNAPQLASVSVSFGYQTDDKESGGISSLDDSQKIFDRTSEATNLKAFLNKLRGIKNLRLNFSNAYRMKLNKEMVLLPASLPPRCYLFELKKLCLSWPLYYGAFNVILYCLLNSSPNLMEIIICVDASHDYKNCPIHLVLDFWEKLLPPAECVKHHLTTATFYLDCYKSEDCFVFPKFLLQYAGSLKNMNIFYSGELQEKSETAEKIKNELLPIQKASPDVEITIKHIISRYKYISMF</sequence>
<protein>
    <submittedName>
        <fullName evidence="3">F-box/RNI-like/FBD-like domains-containing protein</fullName>
    </submittedName>
</protein>
<dbReference type="EMBL" id="JAMFTS010000003">
    <property type="protein sequence ID" value="KAJ4771250.1"/>
    <property type="molecule type" value="Genomic_DNA"/>
</dbReference>
<evidence type="ECO:0000313" key="3">
    <source>
        <dbReference type="EMBL" id="KAJ4771250.1"/>
    </source>
</evidence>
<dbReference type="Gene3D" id="3.80.10.10">
    <property type="entry name" value="Ribonuclease Inhibitor"/>
    <property type="match status" value="1"/>
</dbReference>
<organism evidence="3 4">
    <name type="scientific">Rhynchospora pubera</name>
    <dbReference type="NCBI Taxonomy" id="906938"/>
    <lineage>
        <taxon>Eukaryota</taxon>
        <taxon>Viridiplantae</taxon>
        <taxon>Streptophyta</taxon>
        <taxon>Embryophyta</taxon>
        <taxon>Tracheophyta</taxon>
        <taxon>Spermatophyta</taxon>
        <taxon>Magnoliopsida</taxon>
        <taxon>Liliopsida</taxon>
        <taxon>Poales</taxon>
        <taxon>Cyperaceae</taxon>
        <taxon>Cyperoideae</taxon>
        <taxon>Rhynchosporeae</taxon>
        <taxon>Rhynchospora</taxon>
    </lineage>
</organism>